<dbReference type="PANTHER" id="PTHR39181">
    <property type="entry name" value="TYROSINE-PROTEIN PHOSPHATASE YWQE"/>
    <property type="match status" value="1"/>
</dbReference>
<dbReference type="OrthoDB" id="9788539at2"/>
<evidence type="ECO:0000256" key="2">
    <source>
        <dbReference type="ARBA" id="ARBA00013064"/>
    </source>
</evidence>
<name>A0A495PKQ5_9FLAO</name>
<protein>
    <recommendedName>
        <fullName evidence="2">protein-tyrosine-phosphatase</fullName>
        <ecNumber evidence="2">3.1.3.48</ecNumber>
    </recommendedName>
</protein>
<evidence type="ECO:0000256" key="1">
    <source>
        <dbReference type="ARBA" id="ARBA00005750"/>
    </source>
</evidence>
<dbReference type="GO" id="GO:0004725">
    <property type="term" value="F:protein tyrosine phosphatase activity"/>
    <property type="evidence" value="ECO:0007669"/>
    <property type="project" value="UniProtKB-EC"/>
</dbReference>
<dbReference type="Proteomes" id="UP000276282">
    <property type="component" value="Unassembled WGS sequence"/>
</dbReference>
<sequence length="247" mass="28732">MISIFRKKEYLIDHLQGITDIHNHILPGIDDGAQNVEDSVKLLEKFKDLGISKFIATPHIMNDYYPNTPQSINTALNLLKVEIKKNENLKNTEIRFAAEYMMDQNFLDLMKSEQLLALKDNMVLVEMSYFQAPINLNEILFKLQTKGYKPVLAHPERYAFYHAKDLNKYQELKNRGCLFQLNILSLTSHYGGNMQKIASKLLENGMIDFIGSDAHRIQHIEKQSTIKLERKPLKYLKEVISRTKDQF</sequence>
<evidence type="ECO:0000256" key="4">
    <source>
        <dbReference type="ARBA" id="ARBA00051722"/>
    </source>
</evidence>
<gene>
    <name evidence="5" type="ORF">BC962_2337</name>
</gene>
<evidence type="ECO:0000313" key="6">
    <source>
        <dbReference type="Proteomes" id="UP000276282"/>
    </source>
</evidence>
<dbReference type="EMBL" id="RBLG01000003">
    <property type="protein sequence ID" value="RKS50566.1"/>
    <property type="molecule type" value="Genomic_DNA"/>
</dbReference>
<dbReference type="Gene3D" id="3.20.20.140">
    <property type="entry name" value="Metal-dependent hydrolases"/>
    <property type="match status" value="1"/>
</dbReference>
<dbReference type="InterPro" id="IPR016667">
    <property type="entry name" value="Caps_polysacc_synth_CpsB/CapC"/>
</dbReference>
<dbReference type="Pfam" id="PF19567">
    <property type="entry name" value="CpsB_CapC"/>
    <property type="match status" value="1"/>
</dbReference>
<dbReference type="GO" id="GO:0030145">
    <property type="term" value="F:manganese ion binding"/>
    <property type="evidence" value="ECO:0007669"/>
    <property type="project" value="InterPro"/>
</dbReference>
<comment type="similarity">
    <text evidence="1">Belongs to the metallo-dependent hydrolases superfamily. CpsB/CapC family.</text>
</comment>
<keyword evidence="6" id="KW-1185">Reference proteome</keyword>
<comment type="caution">
    <text evidence="5">The sequence shown here is derived from an EMBL/GenBank/DDBJ whole genome shotgun (WGS) entry which is preliminary data.</text>
</comment>
<reference evidence="5 6" key="1">
    <citation type="submission" date="2018-10" db="EMBL/GenBank/DDBJ databases">
        <title>Genomic Encyclopedia of Archaeal and Bacterial Type Strains, Phase II (KMG-II): from individual species to whole genera.</title>
        <authorList>
            <person name="Goeker M."/>
        </authorList>
    </citation>
    <scope>NUCLEOTIDE SEQUENCE [LARGE SCALE GENOMIC DNA]</scope>
    <source>
        <strain evidence="5 6">DSM 19839</strain>
    </source>
</reference>
<dbReference type="EC" id="3.1.3.48" evidence="2"/>
<dbReference type="RefSeq" id="WP_121346170.1">
    <property type="nucleotide sequence ID" value="NZ_RBLG01000003.1"/>
</dbReference>
<dbReference type="PIRSF" id="PIRSF016557">
    <property type="entry name" value="Caps_synth_CpsB"/>
    <property type="match status" value="1"/>
</dbReference>
<comment type="catalytic activity">
    <reaction evidence="4">
        <text>O-phospho-L-tyrosyl-[protein] + H2O = L-tyrosyl-[protein] + phosphate</text>
        <dbReference type="Rhea" id="RHEA:10684"/>
        <dbReference type="Rhea" id="RHEA-COMP:10136"/>
        <dbReference type="Rhea" id="RHEA-COMP:20101"/>
        <dbReference type="ChEBI" id="CHEBI:15377"/>
        <dbReference type="ChEBI" id="CHEBI:43474"/>
        <dbReference type="ChEBI" id="CHEBI:46858"/>
        <dbReference type="ChEBI" id="CHEBI:61978"/>
        <dbReference type="EC" id="3.1.3.48"/>
    </reaction>
</comment>
<dbReference type="AlphaFoldDB" id="A0A495PKQ5"/>
<evidence type="ECO:0000313" key="5">
    <source>
        <dbReference type="EMBL" id="RKS50566.1"/>
    </source>
</evidence>
<dbReference type="PANTHER" id="PTHR39181:SF1">
    <property type="entry name" value="TYROSINE-PROTEIN PHOSPHATASE YWQE"/>
    <property type="match status" value="1"/>
</dbReference>
<dbReference type="SUPFAM" id="SSF89550">
    <property type="entry name" value="PHP domain-like"/>
    <property type="match status" value="1"/>
</dbReference>
<accession>A0A495PKQ5</accession>
<organism evidence="5 6">
    <name type="scientific">Gillisia mitskevichiae</name>
    <dbReference type="NCBI Taxonomy" id="270921"/>
    <lineage>
        <taxon>Bacteria</taxon>
        <taxon>Pseudomonadati</taxon>
        <taxon>Bacteroidota</taxon>
        <taxon>Flavobacteriia</taxon>
        <taxon>Flavobacteriales</taxon>
        <taxon>Flavobacteriaceae</taxon>
        <taxon>Gillisia</taxon>
    </lineage>
</organism>
<evidence type="ECO:0000256" key="3">
    <source>
        <dbReference type="ARBA" id="ARBA00022801"/>
    </source>
</evidence>
<dbReference type="InterPro" id="IPR016195">
    <property type="entry name" value="Pol/histidinol_Pase-like"/>
</dbReference>
<proteinExistence type="inferred from homology"/>
<keyword evidence="3" id="KW-0378">Hydrolase</keyword>